<dbReference type="InterPro" id="IPR038765">
    <property type="entry name" value="Papain-like_cys_pep_sf"/>
</dbReference>
<name>A0A271U8P5_ECOLX</name>
<accession>A0A271U8P5</accession>
<dbReference type="AlphaFoldDB" id="A0A271U8P5"/>
<dbReference type="EMBL" id="VHKY01000006">
    <property type="protein sequence ID" value="TZE48747.1"/>
    <property type="molecule type" value="Genomic_DNA"/>
</dbReference>
<protein>
    <submittedName>
        <fullName evidence="1">Uncharacterized protein</fullName>
    </submittedName>
</protein>
<dbReference type="SUPFAM" id="SSF54001">
    <property type="entry name" value="Cysteine proteinases"/>
    <property type="match status" value="1"/>
</dbReference>
<proteinExistence type="predicted"/>
<sequence length="155" mass="18052">MATMSQVYAAFYRGRAERFFSLARLSDWLTRQVTRGPYSHCELVERQPDGLFICYSSSVRDKGVRSKRMPLPIEKWDLLPINADPLALETFFRQHDDKGYDWLGAMGFVLLSQGKQERLFCSEFCAEFLHLRDSWRWSPNLLYALVSSRSGKLTI</sequence>
<dbReference type="Proteomes" id="UP000324120">
    <property type="component" value="Unassembled WGS sequence"/>
</dbReference>
<reference evidence="1 2" key="1">
    <citation type="submission" date="2019-06" db="EMBL/GenBank/DDBJ databases">
        <title>The presence and diversity of blaCTX-M among Escherichia coli from urban wastewater and feedlot cattle, in Alberta, Canada.</title>
        <authorList>
            <person name="Cormier A.C."/>
            <person name="Chalmer G."/>
            <person name="Cook S.R."/>
            <person name="Zaheer R."/>
            <person name="Hannon S.J."/>
            <person name="Booker C.W."/>
            <person name="Read R."/>
            <person name="Gow S.P."/>
            <person name="Mcallister T.A."/>
            <person name="Boerlin P."/>
        </authorList>
    </citation>
    <scope>NUCLEOTIDE SEQUENCE [LARGE SCALE GENOMIC DNA]</scope>
    <source>
        <strain evidence="1 2">347</strain>
    </source>
</reference>
<gene>
    <name evidence="1" type="ORF">FKO60_11510</name>
</gene>
<evidence type="ECO:0000313" key="1">
    <source>
        <dbReference type="EMBL" id="TZE48747.1"/>
    </source>
</evidence>
<organism evidence="1 2">
    <name type="scientific">Escherichia coli</name>
    <dbReference type="NCBI Taxonomy" id="562"/>
    <lineage>
        <taxon>Bacteria</taxon>
        <taxon>Pseudomonadati</taxon>
        <taxon>Pseudomonadota</taxon>
        <taxon>Gammaproteobacteria</taxon>
        <taxon>Enterobacterales</taxon>
        <taxon>Enterobacteriaceae</taxon>
        <taxon>Escherichia</taxon>
    </lineage>
</organism>
<dbReference type="Gene3D" id="3.90.1720.10">
    <property type="entry name" value="endopeptidase domain like (from Nostoc punctiforme)"/>
    <property type="match status" value="1"/>
</dbReference>
<evidence type="ECO:0000313" key="2">
    <source>
        <dbReference type="Proteomes" id="UP000324120"/>
    </source>
</evidence>
<comment type="caution">
    <text evidence="1">The sequence shown here is derived from an EMBL/GenBank/DDBJ whole genome shotgun (WGS) entry which is preliminary data.</text>
</comment>